<dbReference type="Proteomes" id="UP000217257">
    <property type="component" value="Chromosome"/>
</dbReference>
<organism evidence="2 3">
    <name type="scientific">Cystobacter fuscus</name>
    <dbReference type="NCBI Taxonomy" id="43"/>
    <lineage>
        <taxon>Bacteria</taxon>
        <taxon>Pseudomonadati</taxon>
        <taxon>Myxococcota</taxon>
        <taxon>Myxococcia</taxon>
        <taxon>Myxococcales</taxon>
        <taxon>Cystobacterineae</taxon>
        <taxon>Archangiaceae</taxon>
        <taxon>Cystobacter</taxon>
    </lineage>
</organism>
<evidence type="ECO:0000313" key="2">
    <source>
        <dbReference type="EMBL" id="ATB34977.1"/>
    </source>
</evidence>
<dbReference type="EMBL" id="CP022098">
    <property type="protein sequence ID" value="ATB34977.1"/>
    <property type="molecule type" value="Genomic_DNA"/>
</dbReference>
<keyword evidence="1" id="KW-1133">Transmembrane helix</keyword>
<keyword evidence="1" id="KW-0812">Transmembrane</keyword>
<evidence type="ECO:0000256" key="1">
    <source>
        <dbReference type="SAM" id="Phobius"/>
    </source>
</evidence>
<dbReference type="AlphaFoldDB" id="A0A250IUW0"/>
<dbReference type="KEGG" id="cfus:CYFUS_000389"/>
<protein>
    <recommendedName>
        <fullName evidence="4">Cytochrome B</fullName>
    </recommendedName>
</protein>
<keyword evidence="1" id="KW-0472">Membrane</keyword>
<feature type="transmembrane region" description="Helical" evidence="1">
    <location>
        <begin position="90"/>
        <end position="114"/>
    </location>
</feature>
<feature type="transmembrane region" description="Helical" evidence="1">
    <location>
        <begin position="15"/>
        <end position="36"/>
    </location>
</feature>
<evidence type="ECO:0000313" key="3">
    <source>
        <dbReference type="Proteomes" id="UP000217257"/>
    </source>
</evidence>
<feature type="transmembrane region" description="Helical" evidence="1">
    <location>
        <begin position="126"/>
        <end position="145"/>
    </location>
</feature>
<gene>
    <name evidence="2" type="ORF">CYFUS_000389</name>
</gene>
<sequence length="159" mass="17729">MKDMLYQGVLFLHSWLRWGVVMLGLVTFARAVRGWAGGLEWTRTDQRVRLLFITLLDSQVLLGLTLYFVLSPLTPRSLEGLRSVMSISVLRFFGLEHATTMLMALVIAHVASVASRKARDSKAKHGRWVVGLLIALLCIAAGIPWPGLPYGRPLLRTFG</sequence>
<evidence type="ECO:0008006" key="4">
    <source>
        <dbReference type="Google" id="ProtNLM"/>
    </source>
</evidence>
<accession>A0A250IUW0</accession>
<feature type="transmembrane region" description="Helical" evidence="1">
    <location>
        <begin position="48"/>
        <end position="70"/>
    </location>
</feature>
<name>A0A250IUW0_9BACT</name>
<proteinExistence type="predicted"/>
<reference evidence="2 3" key="1">
    <citation type="submission" date="2017-06" db="EMBL/GenBank/DDBJ databases">
        <title>Sequencing and comparative analysis of myxobacterial genomes.</title>
        <authorList>
            <person name="Rupp O."/>
            <person name="Goesmann A."/>
            <person name="Sogaard-Andersen L."/>
        </authorList>
    </citation>
    <scope>NUCLEOTIDE SEQUENCE [LARGE SCALE GENOMIC DNA]</scope>
    <source>
        <strain evidence="2 3">DSM 52655</strain>
    </source>
</reference>